<dbReference type="PATRIC" id="fig|269796.9.peg.1285"/>
<feature type="active site" description="O-(3'-phospho-DNA)-tyrosine intermediate" evidence="9">
    <location>
        <position position="310"/>
    </location>
</feature>
<evidence type="ECO:0000256" key="1">
    <source>
        <dbReference type="ARBA" id="ARBA00004496"/>
    </source>
</evidence>
<dbReference type="eggNOG" id="COG4973">
    <property type="taxonomic scope" value="Bacteria"/>
</dbReference>
<feature type="domain" description="Tyr recombinase" evidence="10">
    <location>
        <begin position="141"/>
        <end position="323"/>
    </location>
</feature>
<dbReference type="PhylomeDB" id="Q2RV24"/>
<name>Q2RV24_RHORT</name>
<dbReference type="AlphaFoldDB" id="Q2RV24"/>
<keyword evidence="5 9" id="KW-0229">DNA integration</keyword>
<dbReference type="Proteomes" id="UP000001929">
    <property type="component" value="Chromosome"/>
</dbReference>
<evidence type="ECO:0000256" key="4">
    <source>
        <dbReference type="ARBA" id="ARBA00022829"/>
    </source>
</evidence>
<evidence type="ECO:0000259" key="11">
    <source>
        <dbReference type="PROSITE" id="PS51900"/>
    </source>
</evidence>
<dbReference type="PANTHER" id="PTHR30349">
    <property type="entry name" value="PHAGE INTEGRASE-RELATED"/>
    <property type="match status" value="1"/>
</dbReference>
<evidence type="ECO:0000259" key="10">
    <source>
        <dbReference type="PROSITE" id="PS51898"/>
    </source>
</evidence>
<gene>
    <name evidence="9" type="primary">xerC</name>
    <name evidence="12" type="ordered locus">Rru_A1220</name>
</gene>
<comment type="function">
    <text evidence="9">Site-specific tyrosine recombinase, which acts by catalyzing the cutting and rejoining of the recombining DNA molecules. The XerC-XerD complex is essential to convert dimers of the bacterial chromosome into monomers to permit their segregation at cell division. It also contributes to the segregational stability of plasmids.</text>
</comment>
<keyword evidence="13" id="KW-1185">Reference proteome</keyword>
<evidence type="ECO:0000256" key="6">
    <source>
        <dbReference type="ARBA" id="ARBA00023125"/>
    </source>
</evidence>
<dbReference type="HOGENOM" id="CLU_027562_9_0_5"/>
<dbReference type="PROSITE" id="PS51900">
    <property type="entry name" value="CB"/>
    <property type="match status" value="1"/>
</dbReference>
<dbReference type="InterPro" id="IPR013762">
    <property type="entry name" value="Integrase-like_cat_sf"/>
</dbReference>
<feature type="active site" evidence="9">
    <location>
        <position position="301"/>
    </location>
</feature>
<dbReference type="InterPro" id="IPR010998">
    <property type="entry name" value="Integrase_recombinase_N"/>
</dbReference>
<dbReference type="Gene3D" id="1.10.150.130">
    <property type="match status" value="1"/>
</dbReference>
<evidence type="ECO:0000256" key="9">
    <source>
        <dbReference type="HAMAP-Rule" id="MF_01808"/>
    </source>
</evidence>
<evidence type="ECO:0000256" key="7">
    <source>
        <dbReference type="ARBA" id="ARBA00023172"/>
    </source>
</evidence>
<dbReference type="Pfam" id="PF00589">
    <property type="entry name" value="Phage_integrase"/>
    <property type="match status" value="1"/>
</dbReference>
<dbReference type="GO" id="GO:0003677">
    <property type="term" value="F:DNA binding"/>
    <property type="evidence" value="ECO:0007669"/>
    <property type="project" value="UniProtKB-UniRule"/>
</dbReference>
<evidence type="ECO:0000313" key="13">
    <source>
        <dbReference type="Proteomes" id="UP000001929"/>
    </source>
</evidence>
<keyword evidence="2 9" id="KW-0963">Cytoplasm</keyword>
<sequence length="330" mass="35863">MDRPDLPADPAPHPDEAGVVPGLFLPCASDLRPSLVAWLGWLQGERRASRHTLDAYGRDLAAFLTFLRDYRGEEPGLATLASLGPADFRAYMAARLTQGLSRPSMARALSTLRNLFRWLDREGVLRNGAIATIRSPRQPQAVPKALSESEALDALSVASDLQDDPWLAKRDLALFTLLYGCGLRLGEALDLDRGDLPSGEVMRITGKGRKERLVPLLPVVVEALADYLAACPFAGGPDDPLFLGSRGKRLNPGVVQRQMRRLRGFLGLPETATPHALRHSFATHLLAQGGDLRTIQELLGHASLSTTQRYTKVDAGTLVGLHGATHPRAR</sequence>
<dbReference type="SUPFAM" id="SSF56349">
    <property type="entry name" value="DNA breaking-rejoining enzymes"/>
    <property type="match status" value="1"/>
</dbReference>
<dbReference type="Pfam" id="PF02899">
    <property type="entry name" value="Phage_int_SAM_1"/>
    <property type="match status" value="1"/>
</dbReference>
<evidence type="ECO:0000313" key="12">
    <source>
        <dbReference type="EMBL" id="ABC22021.1"/>
    </source>
</evidence>
<comment type="similarity">
    <text evidence="9">Belongs to the 'phage' integrase family. XerC subfamily.</text>
</comment>
<dbReference type="STRING" id="269796.Rru_A1220"/>
<dbReference type="GO" id="GO:0007059">
    <property type="term" value="P:chromosome segregation"/>
    <property type="evidence" value="ECO:0007669"/>
    <property type="project" value="UniProtKB-UniRule"/>
</dbReference>
<dbReference type="GO" id="GO:0006313">
    <property type="term" value="P:DNA transposition"/>
    <property type="evidence" value="ECO:0007669"/>
    <property type="project" value="UniProtKB-UniRule"/>
</dbReference>
<feature type="active site" evidence="9">
    <location>
        <position position="184"/>
    </location>
</feature>
<comment type="subunit">
    <text evidence="9">Forms a cyclic heterotetrameric complex composed of two molecules of XerC and two molecules of XerD.</text>
</comment>
<comment type="subcellular location">
    <subcellularLocation>
        <location evidence="1 9">Cytoplasm</location>
    </subcellularLocation>
</comment>
<dbReference type="InterPro" id="IPR050090">
    <property type="entry name" value="Tyrosine_recombinase_XerCD"/>
</dbReference>
<evidence type="ECO:0000256" key="2">
    <source>
        <dbReference type="ARBA" id="ARBA00022490"/>
    </source>
</evidence>
<evidence type="ECO:0000256" key="5">
    <source>
        <dbReference type="ARBA" id="ARBA00022908"/>
    </source>
</evidence>
<accession>Q2RV24</accession>
<dbReference type="HAMAP" id="MF_01808">
    <property type="entry name" value="Recomb_XerC_XerD"/>
    <property type="match status" value="1"/>
</dbReference>
<dbReference type="EMBL" id="CP000230">
    <property type="protein sequence ID" value="ABC22021.1"/>
    <property type="molecule type" value="Genomic_DNA"/>
</dbReference>
<keyword evidence="6 9" id="KW-0238">DNA-binding</keyword>
<evidence type="ECO:0000256" key="3">
    <source>
        <dbReference type="ARBA" id="ARBA00022618"/>
    </source>
</evidence>
<dbReference type="PANTHER" id="PTHR30349:SF90">
    <property type="entry name" value="TYROSINE RECOMBINASE XERD"/>
    <property type="match status" value="1"/>
</dbReference>
<dbReference type="GO" id="GO:0009037">
    <property type="term" value="F:tyrosine-based site-specific recombinase activity"/>
    <property type="evidence" value="ECO:0007669"/>
    <property type="project" value="UniProtKB-UniRule"/>
</dbReference>
<proteinExistence type="inferred from homology"/>
<dbReference type="InterPro" id="IPR044068">
    <property type="entry name" value="CB"/>
</dbReference>
<feature type="active site" evidence="9">
    <location>
        <position position="278"/>
    </location>
</feature>
<dbReference type="KEGG" id="rru:Rru_A1220"/>
<reference evidence="12 13" key="1">
    <citation type="journal article" date="2011" name="Stand. Genomic Sci.">
        <title>Complete genome sequence of Rhodospirillum rubrum type strain (S1).</title>
        <authorList>
            <person name="Munk A.C."/>
            <person name="Copeland A."/>
            <person name="Lucas S."/>
            <person name="Lapidus A."/>
            <person name="Del Rio T.G."/>
            <person name="Barry K."/>
            <person name="Detter J.C."/>
            <person name="Hammon N."/>
            <person name="Israni S."/>
            <person name="Pitluck S."/>
            <person name="Brettin T."/>
            <person name="Bruce D."/>
            <person name="Han C."/>
            <person name="Tapia R."/>
            <person name="Gilna P."/>
            <person name="Schmutz J."/>
            <person name="Larimer F."/>
            <person name="Land M."/>
            <person name="Kyrpides N.C."/>
            <person name="Mavromatis K."/>
            <person name="Richardson P."/>
            <person name="Rohde M."/>
            <person name="Goker M."/>
            <person name="Klenk H.P."/>
            <person name="Zhang Y."/>
            <person name="Roberts G.P."/>
            <person name="Reslewic S."/>
            <person name="Schwartz D.C."/>
        </authorList>
    </citation>
    <scope>NUCLEOTIDE SEQUENCE [LARGE SCALE GENOMIC DNA]</scope>
    <source>
        <strain evidence="13">ATCC 11170 / ATH 1.1.1 / DSM 467 / LMG 4362 / NCIMB 8255 / S1</strain>
    </source>
</reference>
<dbReference type="InterPro" id="IPR023009">
    <property type="entry name" value="Tyrosine_recombinase_XerC/XerD"/>
</dbReference>
<dbReference type="EnsemblBacteria" id="ABC22021">
    <property type="protein sequence ID" value="ABC22021"/>
    <property type="gene ID" value="Rru_A1220"/>
</dbReference>
<organism evidence="12 13">
    <name type="scientific">Rhodospirillum rubrum (strain ATCC 11170 / ATH 1.1.1 / DSM 467 / LMG 4362 / NCIMB 8255 / S1)</name>
    <dbReference type="NCBI Taxonomy" id="269796"/>
    <lineage>
        <taxon>Bacteria</taxon>
        <taxon>Pseudomonadati</taxon>
        <taxon>Pseudomonadota</taxon>
        <taxon>Alphaproteobacteria</taxon>
        <taxon>Rhodospirillales</taxon>
        <taxon>Rhodospirillaceae</taxon>
        <taxon>Rhodospirillum</taxon>
    </lineage>
</organism>
<feature type="domain" description="Core-binding (CB)" evidence="11">
    <location>
        <begin position="29"/>
        <end position="120"/>
    </location>
</feature>
<feature type="active site" evidence="9">
    <location>
        <position position="207"/>
    </location>
</feature>
<dbReference type="PROSITE" id="PS51898">
    <property type="entry name" value="TYR_RECOMBINASE"/>
    <property type="match status" value="1"/>
</dbReference>
<evidence type="ECO:0000256" key="8">
    <source>
        <dbReference type="ARBA" id="ARBA00023306"/>
    </source>
</evidence>
<dbReference type="Gene3D" id="1.10.443.10">
    <property type="entry name" value="Intergrase catalytic core"/>
    <property type="match status" value="1"/>
</dbReference>
<dbReference type="RefSeq" id="WP_011388975.1">
    <property type="nucleotide sequence ID" value="NC_007643.1"/>
</dbReference>
<keyword evidence="8 9" id="KW-0131">Cell cycle</keyword>
<dbReference type="InterPro" id="IPR011010">
    <property type="entry name" value="DNA_brk_join_enz"/>
</dbReference>
<dbReference type="GO" id="GO:0005737">
    <property type="term" value="C:cytoplasm"/>
    <property type="evidence" value="ECO:0007669"/>
    <property type="project" value="UniProtKB-SubCell"/>
</dbReference>
<keyword evidence="4 9" id="KW-0159">Chromosome partition</keyword>
<dbReference type="InterPro" id="IPR004107">
    <property type="entry name" value="Integrase_SAM-like_N"/>
</dbReference>
<feature type="active site" evidence="9">
    <location>
        <position position="275"/>
    </location>
</feature>
<dbReference type="GO" id="GO:0051301">
    <property type="term" value="P:cell division"/>
    <property type="evidence" value="ECO:0007669"/>
    <property type="project" value="UniProtKB-KW"/>
</dbReference>
<keyword evidence="7 9" id="KW-0233">DNA recombination</keyword>
<dbReference type="InterPro" id="IPR002104">
    <property type="entry name" value="Integrase_catalytic"/>
</dbReference>
<keyword evidence="3 9" id="KW-0132">Cell division</keyword>
<protein>
    <recommendedName>
        <fullName evidence="9">Tyrosine recombinase XerC</fullName>
    </recommendedName>
</protein>